<sequence>MVGLEEQSSNSQLVPKYLPLILQI</sequence>
<reference evidence="2" key="1">
    <citation type="submission" date="2021-02" db="EMBL/GenBank/DDBJ databases">
        <authorList>
            <person name="Nowell W R."/>
        </authorList>
    </citation>
    <scope>NUCLEOTIDE SEQUENCE</scope>
</reference>
<dbReference type="AlphaFoldDB" id="A0A816ARZ4"/>
<accession>A0A816ARZ4</accession>
<protein>
    <submittedName>
        <fullName evidence="2">Uncharacterized protein</fullName>
    </submittedName>
</protein>
<organism evidence="2 3">
    <name type="scientific">Rotaria sordida</name>
    <dbReference type="NCBI Taxonomy" id="392033"/>
    <lineage>
        <taxon>Eukaryota</taxon>
        <taxon>Metazoa</taxon>
        <taxon>Spiralia</taxon>
        <taxon>Gnathifera</taxon>
        <taxon>Rotifera</taxon>
        <taxon>Eurotatoria</taxon>
        <taxon>Bdelloidea</taxon>
        <taxon>Philodinida</taxon>
        <taxon>Philodinidae</taxon>
        <taxon>Rotaria</taxon>
    </lineage>
</organism>
<gene>
    <name evidence="2" type="ORF">JXQ802_LOCUS48194</name>
    <name evidence="1" type="ORF">PYM288_LOCUS32209</name>
</gene>
<dbReference type="EMBL" id="CAJNOH010003753">
    <property type="protein sequence ID" value="CAF1347449.1"/>
    <property type="molecule type" value="Genomic_DNA"/>
</dbReference>
<name>A0A816ARZ4_9BILA</name>
<comment type="caution">
    <text evidence="2">The sequence shown here is derived from an EMBL/GenBank/DDBJ whole genome shotgun (WGS) entry which is preliminary data.</text>
</comment>
<evidence type="ECO:0000313" key="1">
    <source>
        <dbReference type="EMBL" id="CAF1347449.1"/>
    </source>
</evidence>
<dbReference type="EMBL" id="CAJNOL010005118">
    <property type="protein sequence ID" value="CAF1600022.1"/>
    <property type="molecule type" value="Genomic_DNA"/>
</dbReference>
<proteinExistence type="predicted"/>
<dbReference type="Proteomes" id="UP000663870">
    <property type="component" value="Unassembled WGS sequence"/>
</dbReference>
<evidence type="ECO:0000313" key="3">
    <source>
        <dbReference type="Proteomes" id="UP000663870"/>
    </source>
</evidence>
<evidence type="ECO:0000313" key="2">
    <source>
        <dbReference type="EMBL" id="CAF1600022.1"/>
    </source>
</evidence>
<dbReference type="Proteomes" id="UP000663854">
    <property type="component" value="Unassembled WGS sequence"/>
</dbReference>
<feature type="non-terminal residue" evidence="2">
    <location>
        <position position="24"/>
    </location>
</feature>
<keyword evidence="3" id="KW-1185">Reference proteome</keyword>